<evidence type="ECO:0000256" key="2">
    <source>
        <dbReference type="ARBA" id="ARBA00004651"/>
    </source>
</evidence>
<evidence type="ECO:0000256" key="1">
    <source>
        <dbReference type="ARBA" id="ARBA00000085"/>
    </source>
</evidence>
<dbReference type="GO" id="GO:0005886">
    <property type="term" value="C:plasma membrane"/>
    <property type="evidence" value="ECO:0007669"/>
    <property type="project" value="UniProtKB-SubCell"/>
</dbReference>
<protein>
    <recommendedName>
        <fullName evidence="3">histidine kinase</fullName>
        <ecNumber evidence="3">2.7.13.3</ecNumber>
    </recommendedName>
</protein>
<feature type="transmembrane region" description="Helical" evidence="14">
    <location>
        <begin position="12"/>
        <end position="32"/>
    </location>
</feature>
<feature type="transmembrane region" description="Helical" evidence="14">
    <location>
        <begin position="62"/>
        <end position="85"/>
    </location>
</feature>
<dbReference type="PROSITE" id="PS50885">
    <property type="entry name" value="HAMP"/>
    <property type="match status" value="1"/>
</dbReference>
<evidence type="ECO:0000256" key="13">
    <source>
        <dbReference type="ARBA" id="ARBA00023136"/>
    </source>
</evidence>
<evidence type="ECO:0000259" key="16">
    <source>
        <dbReference type="PROSITE" id="PS50885"/>
    </source>
</evidence>
<dbReference type="AlphaFoldDB" id="A0A1H9I9I5"/>
<keyword evidence="4" id="KW-1003">Cell membrane</keyword>
<dbReference type="Pfam" id="PF00512">
    <property type="entry name" value="HisKA"/>
    <property type="match status" value="1"/>
</dbReference>
<keyword evidence="11 14" id="KW-1133">Transmembrane helix</keyword>
<dbReference type="Proteomes" id="UP000198556">
    <property type="component" value="Unassembled WGS sequence"/>
</dbReference>
<keyword evidence="7 14" id="KW-0812">Transmembrane</keyword>
<keyword evidence="12" id="KW-0902">Two-component regulatory system</keyword>
<dbReference type="CDD" id="cd00082">
    <property type="entry name" value="HisKA"/>
    <property type="match status" value="1"/>
</dbReference>
<evidence type="ECO:0000256" key="14">
    <source>
        <dbReference type="SAM" id="Phobius"/>
    </source>
</evidence>
<evidence type="ECO:0000256" key="9">
    <source>
        <dbReference type="ARBA" id="ARBA00022777"/>
    </source>
</evidence>
<proteinExistence type="predicted"/>
<dbReference type="EMBL" id="FOGF01000005">
    <property type="protein sequence ID" value="SEQ71224.1"/>
    <property type="molecule type" value="Genomic_DNA"/>
</dbReference>
<evidence type="ECO:0000256" key="8">
    <source>
        <dbReference type="ARBA" id="ARBA00022741"/>
    </source>
</evidence>
<dbReference type="RefSeq" id="WP_089745995.1">
    <property type="nucleotide sequence ID" value="NZ_FOGF01000005.1"/>
</dbReference>
<dbReference type="InterPro" id="IPR036097">
    <property type="entry name" value="HisK_dim/P_sf"/>
</dbReference>
<dbReference type="EC" id="2.7.13.3" evidence="3"/>
<organism evidence="17 18">
    <name type="scientific">Granulicatella balaenopterae</name>
    <dbReference type="NCBI Taxonomy" id="137733"/>
    <lineage>
        <taxon>Bacteria</taxon>
        <taxon>Bacillati</taxon>
        <taxon>Bacillota</taxon>
        <taxon>Bacilli</taxon>
        <taxon>Lactobacillales</taxon>
        <taxon>Carnobacteriaceae</taxon>
        <taxon>Granulicatella</taxon>
    </lineage>
</organism>
<evidence type="ECO:0000256" key="4">
    <source>
        <dbReference type="ARBA" id="ARBA00022475"/>
    </source>
</evidence>
<dbReference type="InterPro" id="IPR003594">
    <property type="entry name" value="HATPase_dom"/>
</dbReference>
<dbReference type="PROSITE" id="PS50109">
    <property type="entry name" value="HIS_KIN"/>
    <property type="match status" value="1"/>
</dbReference>
<dbReference type="PANTHER" id="PTHR45528">
    <property type="entry name" value="SENSOR HISTIDINE KINASE CPXA"/>
    <property type="match status" value="1"/>
</dbReference>
<dbReference type="Gene3D" id="1.10.287.130">
    <property type="match status" value="1"/>
</dbReference>
<dbReference type="InterPro" id="IPR036890">
    <property type="entry name" value="HATPase_C_sf"/>
</dbReference>
<feature type="domain" description="Histidine kinase" evidence="15">
    <location>
        <begin position="147"/>
        <end position="363"/>
    </location>
</feature>
<keyword evidence="5" id="KW-0597">Phosphoprotein</keyword>
<dbReference type="SUPFAM" id="SSF158472">
    <property type="entry name" value="HAMP domain-like"/>
    <property type="match status" value="1"/>
</dbReference>
<comment type="subcellular location">
    <subcellularLocation>
        <location evidence="2">Cell membrane</location>
        <topology evidence="2">Multi-pass membrane protein</topology>
    </subcellularLocation>
</comment>
<dbReference type="STRING" id="137733.SAMN05421767_1058"/>
<keyword evidence="13 14" id="KW-0472">Membrane</keyword>
<feature type="domain" description="HAMP" evidence="16">
    <location>
        <begin position="86"/>
        <end position="139"/>
    </location>
</feature>
<dbReference type="Pfam" id="PF00672">
    <property type="entry name" value="HAMP"/>
    <property type="match status" value="1"/>
</dbReference>
<dbReference type="PANTHER" id="PTHR45528:SF1">
    <property type="entry name" value="SENSOR HISTIDINE KINASE CPXA"/>
    <property type="match status" value="1"/>
</dbReference>
<keyword evidence="18" id="KW-1185">Reference proteome</keyword>
<dbReference type="SMART" id="SM00304">
    <property type="entry name" value="HAMP"/>
    <property type="match status" value="1"/>
</dbReference>
<sequence>MLKKYGLRIQLTVYAAVLLVTSNLLLLALLYYNFYVSLFGFDIRINGEVVNYYNIDGFESRLFYLGIIIMLITTVTGTIKTYFILGKLLNPLQELSHHMERVDQENLVQQIEINSNVKEFDSLICSFNSMMAKIKEAFDVQKQFSAYIAHELRTPLAVIQTKMDIYQKEQNLKECDKLIIPIEQQINKLNQLVNKILELSEIQQSTLKELIPIDLLLEEIIEDLEQKAHSKNITLQLNIADDHQLEQHFEVIGDHTLLYQALFNIVENGIKYSYEGGVVHIYLTKQKGSIKIMISDTGCGIKKEDCAKIFQAFYRGENKLTQTNKGYGIGLAFSKKVIEHHRGDIQIKSQESGSTFEIVLKEV</sequence>
<keyword evidence="6" id="KW-0808">Transferase</keyword>
<evidence type="ECO:0000256" key="3">
    <source>
        <dbReference type="ARBA" id="ARBA00012438"/>
    </source>
</evidence>
<dbReference type="SUPFAM" id="SSF55874">
    <property type="entry name" value="ATPase domain of HSP90 chaperone/DNA topoisomerase II/histidine kinase"/>
    <property type="match status" value="1"/>
</dbReference>
<evidence type="ECO:0000259" key="15">
    <source>
        <dbReference type="PROSITE" id="PS50109"/>
    </source>
</evidence>
<evidence type="ECO:0000256" key="10">
    <source>
        <dbReference type="ARBA" id="ARBA00022840"/>
    </source>
</evidence>
<gene>
    <name evidence="17" type="ORF">SAMN05421767_1058</name>
</gene>
<name>A0A1H9I9I5_9LACT</name>
<evidence type="ECO:0000256" key="6">
    <source>
        <dbReference type="ARBA" id="ARBA00022679"/>
    </source>
</evidence>
<keyword evidence="9 17" id="KW-0418">Kinase</keyword>
<reference evidence="17 18" key="1">
    <citation type="submission" date="2016-10" db="EMBL/GenBank/DDBJ databases">
        <authorList>
            <person name="de Groot N.N."/>
        </authorList>
    </citation>
    <scope>NUCLEOTIDE SEQUENCE [LARGE SCALE GENOMIC DNA]</scope>
    <source>
        <strain evidence="17 18">DSM 15827</strain>
    </source>
</reference>
<dbReference type="OrthoDB" id="9806130at2"/>
<dbReference type="InterPro" id="IPR004358">
    <property type="entry name" value="Sig_transdc_His_kin-like_C"/>
</dbReference>
<dbReference type="GO" id="GO:0005524">
    <property type="term" value="F:ATP binding"/>
    <property type="evidence" value="ECO:0007669"/>
    <property type="project" value="UniProtKB-KW"/>
</dbReference>
<evidence type="ECO:0000313" key="17">
    <source>
        <dbReference type="EMBL" id="SEQ71224.1"/>
    </source>
</evidence>
<evidence type="ECO:0000256" key="11">
    <source>
        <dbReference type="ARBA" id="ARBA00022989"/>
    </source>
</evidence>
<evidence type="ECO:0000313" key="18">
    <source>
        <dbReference type="Proteomes" id="UP000198556"/>
    </source>
</evidence>
<dbReference type="SMART" id="SM00387">
    <property type="entry name" value="HATPase_c"/>
    <property type="match status" value="1"/>
</dbReference>
<keyword evidence="8" id="KW-0547">Nucleotide-binding</keyword>
<accession>A0A1H9I9I5</accession>
<dbReference type="InterPro" id="IPR005467">
    <property type="entry name" value="His_kinase_dom"/>
</dbReference>
<dbReference type="Gene3D" id="3.30.565.10">
    <property type="entry name" value="Histidine kinase-like ATPase, C-terminal domain"/>
    <property type="match status" value="1"/>
</dbReference>
<dbReference type="GO" id="GO:0000155">
    <property type="term" value="F:phosphorelay sensor kinase activity"/>
    <property type="evidence" value="ECO:0007669"/>
    <property type="project" value="InterPro"/>
</dbReference>
<dbReference type="Pfam" id="PF02518">
    <property type="entry name" value="HATPase_c"/>
    <property type="match status" value="1"/>
</dbReference>
<dbReference type="SUPFAM" id="SSF47384">
    <property type="entry name" value="Homodimeric domain of signal transducing histidine kinase"/>
    <property type="match status" value="1"/>
</dbReference>
<dbReference type="InterPro" id="IPR050398">
    <property type="entry name" value="HssS/ArlS-like"/>
</dbReference>
<dbReference type="FunFam" id="3.30.565.10:FF:000006">
    <property type="entry name" value="Sensor histidine kinase WalK"/>
    <property type="match status" value="1"/>
</dbReference>
<dbReference type="PRINTS" id="PR00344">
    <property type="entry name" value="BCTRLSENSOR"/>
</dbReference>
<comment type="catalytic activity">
    <reaction evidence="1">
        <text>ATP + protein L-histidine = ADP + protein N-phospho-L-histidine.</text>
        <dbReference type="EC" id="2.7.13.3"/>
    </reaction>
</comment>
<dbReference type="InterPro" id="IPR003661">
    <property type="entry name" value="HisK_dim/P_dom"/>
</dbReference>
<evidence type="ECO:0000256" key="5">
    <source>
        <dbReference type="ARBA" id="ARBA00022553"/>
    </source>
</evidence>
<evidence type="ECO:0000256" key="12">
    <source>
        <dbReference type="ARBA" id="ARBA00023012"/>
    </source>
</evidence>
<dbReference type="Gene3D" id="6.10.340.10">
    <property type="match status" value="1"/>
</dbReference>
<dbReference type="InterPro" id="IPR003660">
    <property type="entry name" value="HAMP_dom"/>
</dbReference>
<evidence type="ECO:0000256" key="7">
    <source>
        <dbReference type="ARBA" id="ARBA00022692"/>
    </source>
</evidence>
<dbReference type="SMART" id="SM00388">
    <property type="entry name" value="HisKA"/>
    <property type="match status" value="1"/>
</dbReference>
<keyword evidence="10" id="KW-0067">ATP-binding</keyword>